<evidence type="ECO:0000313" key="2">
    <source>
        <dbReference type="Proteomes" id="UP000190973"/>
    </source>
</evidence>
<proteinExistence type="predicted"/>
<dbReference type="AlphaFoldDB" id="A0A1S8SBF2"/>
<accession>A0A1S8SBF2</accession>
<reference evidence="1 2" key="1">
    <citation type="submission" date="2016-05" db="EMBL/GenBank/DDBJ databases">
        <title>Microbial solvent formation.</title>
        <authorList>
            <person name="Poehlein A."/>
            <person name="Montoya Solano J.D."/>
            <person name="Flitsch S."/>
            <person name="Krabben P."/>
            <person name="Duerre P."/>
            <person name="Daniel R."/>
        </authorList>
    </citation>
    <scope>NUCLEOTIDE SEQUENCE [LARGE SCALE GENOMIC DNA]</scope>
    <source>
        <strain evidence="1 2">DSM 53</strain>
    </source>
</reference>
<dbReference type="Proteomes" id="UP000190973">
    <property type="component" value="Unassembled WGS sequence"/>
</dbReference>
<protein>
    <submittedName>
        <fullName evidence="1">Uncharacterized protein</fullName>
    </submittedName>
</protein>
<organism evidence="1 2">
    <name type="scientific">Clostridium beijerinckii</name>
    <name type="common">Clostridium MP</name>
    <dbReference type="NCBI Taxonomy" id="1520"/>
    <lineage>
        <taxon>Bacteria</taxon>
        <taxon>Bacillati</taxon>
        <taxon>Bacillota</taxon>
        <taxon>Clostridia</taxon>
        <taxon>Eubacteriales</taxon>
        <taxon>Clostridiaceae</taxon>
        <taxon>Clostridium</taxon>
    </lineage>
</organism>
<sequence length="826" mass="95391">MNFFTYDLIKGSSLNMWKYSELKSEPVVAPYCTMEGEINATEGYFEIDYPVRKDFLTTIPEVISFHENELFPNLYCGFESPRVDFSSFLNTPHWVHTSLFNNIESNIDQTVSFSIITCGRVVIWVNAKQILDFSPYTRNHGSETIAELQLKAGKNDIVVYLDDLAERDVNFFFEMKLLSEERLTVKVPLDYSSGELTENINFLESLYFKKDVYLEGNVIVNSDTAFDGKEVRISYGEQYFQSENEASGDITDFHREDQCLTVANGEILIGTVESIPTAGVTTVYVSVRMPNGAWLKKKLVCCIYNEDKLHISLGTSIEERKQKALEIFSKLELMDMNSALAEFVVTKRLSEKAYEKIKPAIEIVKSKGDCADFMFSPLLAITTKYHNELPDEFKAIIKECALDFRYWIDEPGNDVMWYFSENHSLLFHTCQYFAGYLYKENHFKVANRTGEEQYEIGKKRLEEWFDTFFAYGFSEWNSTTYLPIDLIGFFSLYLAAPDNYIKEKAKKALDFTFKVIAVNYHGRVLSSTFGRIYEHDIKAMRIGEISNVLAIAWNKGYFNNALRASTLFCMSDYVPPKEYMNFIDLKEGNALEANYLQGINEVETYLYKTNAYSLACAVKYNQYKNGHQQHMMNISLGNDATQLWINNPGEYAHSGENRPSYWAGNASCPSIVQYKNIQVLEYNIADNLIPKIHLYLPHWSLSEIQTKDKWLFIRKDNAYLGVFFSEGLTIENQGDTRGKEVYALGHKQRIIVKCSSLEEIGSFYNFIDSLNKVEITDRQIKLKDFQLGEIKYQDEDLFINDGKIERYKTYDIKPTIEKLLGKEGRK</sequence>
<comment type="caution">
    <text evidence="1">The sequence shown here is derived from an EMBL/GenBank/DDBJ whole genome shotgun (WGS) entry which is preliminary data.</text>
</comment>
<evidence type="ECO:0000313" key="1">
    <source>
        <dbReference type="EMBL" id="OOM62632.1"/>
    </source>
</evidence>
<name>A0A1S8SBF2_CLOBE</name>
<gene>
    <name evidence="1" type="ORF">CLBCK_15680</name>
</gene>
<dbReference type="EMBL" id="LZZI01000020">
    <property type="protein sequence ID" value="OOM62632.1"/>
    <property type="molecule type" value="Genomic_DNA"/>
</dbReference>
<dbReference type="RefSeq" id="WP_077838249.1">
    <property type="nucleotide sequence ID" value="NZ_JABTAE010000001.1"/>
</dbReference>